<dbReference type="EMBL" id="AP015042">
    <property type="protein sequence ID" value="BAT98162.1"/>
    <property type="molecule type" value="Genomic_DNA"/>
</dbReference>
<sequence length="77" mass="8571">SGLSNSSTSAAMILATSTEQEVGVYLIQLPTFLNHNTMPQSNFGKNETQLAEPQMSQLKPKRRLGFLWFTILGITRE</sequence>
<evidence type="ECO:0000313" key="1">
    <source>
        <dbReference type="EMBL" id="BAT98162.1"/>
    </source>
</evidence>
<evidence type="ECO:0000313" key="2">
    <source>
        <dbReference type="Proteomes" id="UP000291084"/>
    </source>
</evidence>
<reference evidence="1 2" key="1">
    <citation type="journal article" date="2015" name="Sci. Rep.">
        <title>The power of single molecule real-time sequencing technology in the de novo assembly of a eukaryotic genome.</title>
        <authorList>
            <person name="Sakai H."/>
            <person name="Naito K."/>
            <person name="Ogiso-Tanaka E."/>
            <person name="Takahashi Y."/>
            <person name="Iseki K."/>
            <person name="Muto C."/>
            <person name="Satou K."/>
            <person name="Teruya K."/>
            <person name="Shiroma A."/>
            <person name="Shimoji M."/>
            <person name="Hirano T."/>
            <person name="Itoh T."/>
            <person name="Kaga A."/>
            <person name="Tomooka N."/>
        </authorList>
    </citation>
    <scope>NUCLEOTIDE SEQUENCE [LARGE SCALE GENOMIC DNA]</scope>
    <source>
        <strain evidence="2">cv. Shumari</strain>
    </source>
</reference>
<accession>A0A0S3T019</accession>
<name>A0A0S3T019_PHAAN</name>
<dbReference type="AlphaFoldDB" id="A0A0S3T019"/>
<dbReference type="Proteomes" id="UP000291084">
    <property type="component" value="Chromosome 9"/>
</dbReference>
<proteinExistence type="predicted"/>
<feature type="non-terminal residue" evidence="1">
    <location>
        <position position="1"/>
    </location>
</feature>
<keyword evidence="2" id="KW-1185">Reference proteome</keyword>
<organism evidence="1 2">
    <name type="scientific">Vigna angularis var. angularis</name>
    <dbReference type="NCBI Taxonomy" id="157739"/>
    <lineage>
        <taxon>Eukaryota</taxon>
        <taxon>Viridiplantae</taxon>
        <taxon>Streptophyta</taxon>
        <taxon>Embryophyta</taxon>
        <taxon>Tracheophyta</taxon>
        <taxon>Spermatophyta</taxon>
        <taxon>Magnoliopsida</taxon>
        <taxon>eudicotyledons</taxon>
        <taxon>Gunneridae</taxon>
        <taxon>Pentapetalae</taxon>
        <taxon>rosids</taxon>
        <taxon>fabids</taxon>
        <taxon>Fabales</taxon>
        <taxon>Fabaceae</taxon>
        <taxon>Papilionoideae</taxon>
        <taxon>50 kb inversion clade</taxon>
        <taxon>NPAAA clade</taxon>
        <taxon>indigoferoid/millettioid clade</taxon>
        <taxon>Phaseoleae</taxon>
        <taxon>Vigna</taxon>
    </lineage>
</organism>
<gene>
    <name evidence="1" type="primary">Vigan.09G179100</name>
    <name evidence="1" type="ORF">VIGAN_09179100</name>
</gene>
<protein>
    <submittedName>
        <fullName evidence="1">Uncharacterized protein</fullName>
    </submittedName>
</protein>